<gene>
    <name evidence="2" type="ORF">MEDL_24519</name>
</gene>
<keyword evidence="1" id="KW-0732">Signal</keyword>
<reference evidence="2" key="1">
    <citation type="submission" date="2021-03" db="EMBL/GenBank/DDBJ databases">
        <authorList>
            <person name="Bekaert M."/>
        </authorList>
    </citation>
    <scope>NUCLEOTIDE SEQUENCE</scope>
</reference>
<evidence type="ECO:0000313" key="3">
    <source>
        <dbReference type="Proteomes" id="UP000683360"/>
    </source>
</evidence>
<feature type="chain" id="PRO_5035913701" evidence="1">
    <location>
        <begin position="20"/>
        <end position="170"/>
    </location>
</feature>
<dbReference type="Proteomes" id="UP000683360">
    <property type="component" value="Unassembled WGS sequence"/>
</dbReference>
<name>A0A8S3RLX7_MYTED</name>
<comment type="caution">
    <text evidence="2">The sequence shown here is derived from an EMBL/GenBank/DDBJ whole genome shotgun (WGS) entry which is preliminary data.</text>
</comment>
<feature type="signal peptide" evidence="1">
    <location>
        <begin position="1"/>
        <end position="19"/>
    </location>
</feature>
<proteinExistence type="predicted"/>
<dbReference type="AlphaFoldDB" id="A0A8S3RLX7"/>
<protein>
    <submittedName>
        <fullName evidence="2">Uncharacterized protein</fullName>
    </submittedName>
</protein>
<keyword evidence="3" id="KW-1185">Reference proteome</keyword>
<evidence type="ECO:0000313" key="2">
    <source>
        <dbReference type="EMBL" id="CAG2210446.1"/>
    </source>
</evidence>
<accession>A0A8S3RLX7</accession>
<sequence length="170" mass="18517">MLNVDFPLIILFLYFVIRQQPVAVGNGVKTVILGQKGCVGLNGANGVLNTSIVTSPGQTVHQLLSPQRKRQLENNSINDSSTSTSDLFKQIEKCTSTSTNLTTTFCRDKYISPASVDPTMDSCYNEVTRTHAPPPAIFSSDILVSNAETYLTIEQLDNSSNALFKLMVPS</sequence>
<dbReference type="EMBL" id="CAJPWZ010001231">
    <property type="protein sequence ID" value="CAG2210446.1"/>
    <property type="molecule type" value="Genomic_DNA"/>
</dbReference>
<evidence type="ECO:0000256" key="1">
    <source>
        <dbReference type="SAM" id="SignalP"/>
    </source>
</evidence>
<organism evidence="2 3">
    <name type="scientific">Mytilus edulis</name>
    <name type="common">Blue mussel</name>
    <dbReference type="NCBI Taxonomy" id="6550"/>
    <lineage>
        <taxon>Eukaryota</taxon>
        <taxon>Metazoa</taxon>
        <taxon>Spiralia</taxon>
        <taxon>Lophotrochozoa</taxon>
        <taxon>Mollusca</taxon>
        <taxon>Bivalvia</taxon>
        <taxon>Autobranchia</taxon>
        <taxon>Pteriomorphia</taxon>
        <taxon>Mytilida</taxon>
        <taxon>Mytiloidea</taxon>
        <taxon>Mytilidae</taxon>
        <taxon>Mytilinae</taxon>
        <taxon>Mytilus</taxon>
    </lineage>
</organism>